<dbReference type="Pfam" id="PF01103">
    <property type="entry name" value="Omp85"/>
    <property type="match status" value="1"/>
</dbReference>
<accession>A0A382UHI0</accession>
<organism evidence="7">
    <name type="scientific">marine metagenome</name>
    <dbReference type="NCBI Taxonomy" id="408172"/>
    <lineage>
        <taxon>unclassified sequences</taxon>
        <taxon>metagenomes</taxon>
        <taxon>ecological metagenomes</taxon>
    </lineage>
</organism>
<keyword evidence="4" id="KW-0472">Membrane</keyword>
<evidence type="ECO:0000256" key="4">
    <source>
        <dbReference type="ARBA" id="ARBA00023136"/>
    </source>
</evidence>
<dbReference type="Gene3D" id="3.10.20.310">
    <property type="entry name" value="membrane protein fhac"/>
    <property type="match status" value="2"/>
</dbReference>
<name>A0A382UHI0_9ZZZZ</name>
<proteinExistence type="predicted"/>
<feature type="non-terminal residue" evidence="7">
    <location>
        <position position="1"/>
    </location>
</feature>
<dbReference type="Gene3D" id="2.40.160.50">
    <property type="entry name" value="membrane protein fhac: a member of the omp85/tpsb transporter family"/>
    <property type="match status" value="1"/>
</dbReference>
<evidence type="ECO:0000256" key="1">
    <source>
        <dbReference type="ARBA" id="ARBA00004370"/>
    </source>
</evidence>
<dbReference type="PANTHER" id="PTHR12815:SF47">
    <property type="entry name" value="TRANSLOCATION AND ASSEMBLY MODULE SUBUNIT TAMA"/>
    <property type="match status" value="1"/>
</dbReference>
<dbReference type="GO" id="GO:0019867">
    <property type="term" value="C:outer membrane"/>
    <property type="evidence" value="ECO:0007669"/>
    <property type="project" value="InterPro"/>
</dbReference>
<reference evidence="7" key="1">
    <citation type="submission" date="2018-05" db="EMBL/GenBank/DDBJ databases">
        <authorList>
            <person name="Lanie J.A."/>
            <person name="Ng W.-L."/>
            <person name="Kazmierczak K.M."/>
            <person name="Andrzejewski T.M."/>
            <person name="Davidsen T.M."/>
            <person name="Wayne K.J."/>
            <person name="Tettelin H."/>
            <person name="Glass J.I."/>
            <person name="Rusch D."/>
            <person name="Podicherti R."/>
            <person name="Tsui H.-C.T."/>
            <person name="Winkler M.E."/>
        </authorList>
    </citation>
    <scope>NUCLEOTIDE SEQUENCE</scope>
</reference>
<feature type="non-terminal residue" evidence="7">
    <location>
        <position position="293"/>
    </location>
</feature>
<dbReference type="PROSITE" id="PS51779">
    <property type="entry name" value="POTRA"/>
    <property type="match status" value="2"/>
</dbReference>
<keyword evidence="3" id="KW-0732">Signal</keyword>
<comment type="subcellular location">
    <subcellularLocation>
        <location evidence="1">Membrane</location>
    </subcellularLocation>
</comment>
<dbReference type="InterPro" id="IPR034746">
    <property type="entry name" value="POTRA"/>
</dbReference>
<evidence type="ECO:0000256" key="5">
    <source>
        <dbReference type="ARBA" id="ARBA00023237"/>
    </source>
</evidence>
<evidence type="ECO:0000256" key="3">
    <source>
        <dbReference type="ARBA" id="ARBA00022729"/>
    </source>
</evidence>
<protein>
    <recommendedName>
        <fullName evidence="6">POTRA domain-containing protein</fullName>
    </recommendedName>
</protein>
<dbReference type="InterPro" id="IPR010827">
    <property type="entry name" value="BamA/TamA_POTRA"/>
</dbReference>
<sequence>ISDSLWYSEDKSKMYIKIAVDEGDQATMGTLDFEGNTVFTNDELRSIFSLKEGEVFNEEKYDESLSSLYETYGELGYLYANPFPQETSRGDSVDVRVSLNEGTPARVHRVNIIGNTKTKDKVIRREMIMKPGQTFRRSDLMRSQRDIFQLNFFQDVVPDLAPLPNGDVDVTMQVQEKPTGTANAGAGFSGLDGLLGTVSVVVPNFMGKGQSVNFSTEFGSRRNSVSIGFVEPWLFDTPTSAGLDLFRTERFWFFEFKVRELGFGISAGRRIRDSYFRINGGYRLSKLQYLSFN</sequence>
<keyword evidence="2" id="KW-0812">Transmembrane</keyword>
<dbReference type="InterPro" id="IPR000184">
    <property type="entry name" value="Bac_surfAg_D15"/>
</dbReference>
<dbReference type="PANTHER" id="PTHR12815">
    <property type="entry name" value="SORTING AND ASSEMBLY MACHINERY SAMM50 PROTEIN FAMILY MEMBER"/>
    <property type="match status" value="1"/>
</dbReference>
<evidence type="ECO:0000259" key="6">
    <source>
        <dbReference type="PROSITE" id="PS51779"/>
    </source>
</evidence>
<dbReference type="AlphaFoldDB" id="A0A382UHI0"/>
<feature type="domain" description="POTRA" evidence="6">
    <location>
        <begin position="26"/>
        <end position="102"/>
    </location>
</feature>
<keyword evidence="5" id="KW-0998">Cell outer membrane</keyword>
<dbReference type="Pfam" id="PF07244">
    <property type="entry name" value="POTRA"/>
    <property type="match status" value="2"/>
</dbReference>
<dbReference type="InterPro" id="IPR039910">
    <property type="entry name" value="D15-like"/>
</dbReference>
<dbReference type="EMBL" id="UINC01144312">
    <property type="protein sequence ID" value="SVD33743.1"/>
    <property type="molecule type" value="Genomic_DNA"/>
</dbReference>
<gene>
    <name evidence="7" type="ORF">METZ01_LOCUS386597</name>
</gene>
<evidence type="ECO:0000313" key="7">
    <source>
        <dbReference type="EMBL" id="SVD33743.1"/>
    </source>
</evidence>
<feature type="domain" description="POTRA" evidence="6">
    <location>
        <begin position="105"/>
        <end position="177"/>
    </location>
</feature>
<evidence type="ECO:0000256" key="2">
    <source>
        <dbReference type="ARBA" id="ARBA00022692"/>
    </source>
</evidence>